<evidence type="ECO:0000313" key="5">
    <source>
        <dbReference type="EMBL" id="MBS9532935.1"/>
    </source>
</evidence>
<accession>A0ABS5RF73</accession>
<dbReference type="PANTHER" id="PTHR46766">
    <property type="entry name" value="GLUTAMINE-RICH PROTEIN 2"/>
    <property type="match status" value="1"/>
</dbReference>
<dbReference type="PANTHER" id="PTHR46766:SF1">
    <property type="entry name" value="GLUTAMINE-RICH PROTEIN 2"/>
    <property type="match status" value="1"/>
</dbReference>
<feature type="domain" description="PPE" evidence="3">
    <location>
        <begin position="2"/>
        <end position="162"/>
    </location>
</feature>
<organism evidence="5 6">
    <name type="scientific">Mycolicibacter acidiphilus</name>
    <dbReference type="NCBI Taxonomy" id="2835306"/>
    <lineage>
        <taxon>Bacteria</taxon>
        <taxon>Bacillati</taxon>
        <taxon>Actinomycetota</taxon>
        <taxon>Actinomycetes</taxon>
        <taxon>Mycobacteriales</taxon>
        <taxon>Mycobacteriaceae</taxon>
        <taxon>Mycolicibacter</taxon>
    </lineage>
</organism>
<protein>
    <submittedName>
        <fullName evidence="5">PPE domain-containing protein</fullName>
    </submittedName>
</protein>
<comment type="caution">
    <text evidence="5">The sequence shown here is derived from an EMBL/GenBank/DDBJ whole genome shotgun (WGS) entry which is preliminary data.</text>
</comment>
<dbReference type="Proteomes" id="UP001519535">
    <property type="component" value="Unassembled WGS sequence"/>
</dbReference>
<evidence type="ECO:0000256" key="2">
    <source>
        <dbReference type="SAM" id="MobiDB-lite"/>
    </source>
</evidence>
<gene>
    <name evidence="5" type="ORF">KIH27_04945</name>
</gene>
<dbReference type="InterPro" id="IPR022171">
    <property type="entry name" value="PPE_C"/>
</dbReference>
<dbReference type="Pfam" id="PF00823">
    <property type="entry name" value="PPE"/>
    <property type="match status" value="1"/>
</dbReference>
<evidence type="ECO:0000259" key="4">
    <source>
        <dbReference type="Pfam" id="PF12484"/>
    </source>
</evidence>
<dbReference type="Pfam" id="PF12484">
    <property type="entry name" value="PPE-SVP"/>
    <property type="match status" value="1"/>
</dbReference>
<dbReference type="RefSeq" id="WP_214091811.1">
    <property type="nucleotide sequence ID" value="NZ_JAHCLR010000005.1"/>
</dbReference>
<keyword evidence="6" id="KW-1185">Reference proteome</keyword>
<dbReference type="InterPro" id="IPR000030">
    <property type="entry name" value="PPE_dom"/>
</dbReference>
<reference evidence="5 6" key="1">
    <citation type="submission" date="2021-05" db="EMBL/GenBank/DDBJ databases">
        <title>Mycobacterium acidophilum sp. nov., an extremely acid-tolerant member of the genus Mycobacterium.</title>
        <authorList>
            <person name="Xia J."/>
        </authorList>
    </citation>
    <scope>NUCLEOTIDE SEQUENCE [LARGE SCALE GENOMIC DNA]</scope>
    <source>
        <strain evidence="5 6">M1</strain>
    </source>
</reference>
<sequence length="443" mass="44105">MDFAAIPPEVNSIRMYSGPGSAPLRAAAAAWSGLAGELQAVAAAYESVIAELTEQAWLGPSSQALAAAVTPYVGWLSGTAGQAEQTAAQANAAAAAYDAAFAMTVPPSAVATNRANVEVLSATNVFGQHTLAIAALEALYGEMWAQDAAAMYGYAAAAVPAAQLGAFSPPPQTTRPDGPAHQAAATAQNAVGSAAQTALSQLAQHVAPAAVAGSAQGIEDLFTLPSFSDLAGVNVLSALSVGLSAAAWAAADGSTREILNSEDRTQDIAYDILHAIDLFSPLTPSRPAGAVGWSAPMAAGLGDALSVGRLSVPISWAATAPEIRSLSYTTPLAGPAAGAGAVPGASAAGLGQAFSQMGLAGMGGSALAGSVSRTQGEKAAVAAPQRVRAAAGAAGAEPDPDAPAPEPTVMGIAAEIREFADLRDRGLISADEYNEQKLRLLGR</sequence>
<evidence type="ECO:0000256" key="1">
    <source>
        <dbReference type="ARBA" id="ARBA00010652"/>
    </source>
</evidence>
<name>A0ABS5RF73_9MYCO</name>
<proteinExistence type="inferred from homology"/>
<comment type="similarity">
    <text evidence="1">Belongs to the mycobacterial PPE family.</text>
</comment>
<dbReference type="Gene3D" id="1.20.1260.20">
    <property type="entry name" value="PPE superfamily"/>
    <property type="match status" value="1"/>
</dbReference>
<dbReference type="InterPro" id="IPR038332">
    <property type="entry name" value="PPE_sf"/>
</dbReference>
<dbReference type="SUPFAM" id="SSF140459">
    <property type="entry name" value="PE/PPE dimer-like"/>
    <property type="match status" value="1"/>
</dbReference>
<feature type="region of interest" description="Disordered" evidence="2">
    <location>
        <begin position="168"/>
        <end position="187"/>
    </location>
</feature>
<feature type="domain" description="PPE family C-terminal" evidence="4">
    <location>
        <begin position="298"/>
        <end position="379"/>
    </location>
</feature>
<dbReference type="EMBL" id="JAHCLR010000005">
    <property type="protein sequence ID" value="MBS9532935.1"/>
    <property type="molecule type" value="Genomic_DNA"/>
</dbReference>
<evidence type="ECO:0000259" key="3">
    <source>
        <dbReference type="Pfam" id="PF00823"/>
    </source>
</evidence>
<evidence type="ECO:0000313" key="6">
    <source>
        <dbReference type="Proteomes" id="UP001519535"/>
    </source>
</evidence>